<dbReference type="PANTHER" id="PTHR30632">
    <property type="entry name" value="MOLYBDATE-BINDING PERIPLASMIC PROTEIN"/>
    <property type="match status" value="1"/>
</dbReference>
<comment type="similarity">
    <text evidence="1">Belongs to the bacterial solute-binding protein ModA family.</text>
</comment>
<dbReference type="NCBIfam" id="TIGR01256">
    <property type="entry name" value="modA"/>
    <property type="match status" value="1"/>
</dbReference>
<feature type="binding site" evidence="4">
    <location>
        <position position="199"/>
    </location>
    <ligand>
        <name>molybdate</name>
        <dbReference type="ChEBI" id="CHEBI:36264"/>
    </ligand>
</feature>
<evidence type="ECO:0000256" key="3">
    <source>
        <dbReference type="ARBA" id="ARBA00022729"/>
    </source>
</evidence>
<evidence type="ECO:0000256" key="2">
    <source>
        <dbReference type="ARBA" id="ARBA00022723"/>
    </source>
</evidence>
<keyword evidence="2 4" id="KW-0479">Metal-binding</keyword>
<dbReference type="EMBL" id="FOJI01000013">
    <property type="protein sequence ID" value="SEW37694.1"/>
    <property type="molecule type" value="Genomic_DNA"/>
</dbReference>
<reference evidence="6 7" key="1">
    <citation type="submission" date="2016-10" db="EMBL/GenBank/DDBJ databases">
        <authorList>
            <person name="de Groot N.N."/>
        </authorList>
    </citation>
    <scope>NUCLEOTIDE SEQUENCE [LARGE SCALE GENOMIC DNA]</scope>
    <source>
        <strain evidence="6 7">DSM 9179</strain>
    </source>
</reference>
<feature type="binding site" evidence="4">
    <location>
        <position position="64"/>
    </location>
    <ligand>
        <name>molybdate</name>
        <dbReference type="ChEBI" id="CHEBI:36264"/>
    </ligand>
</feature>
<dbReference type="GO" id="GO:0046872">
    <property type="term" value="F:metal ion binding"/>
    <property type="evidence" value="ECO:0007669"/>
    <property type="project" value="UniProtKB-KW"/>
</dbReference>
<gene>
    <name evidence="6" type="ORF">SAMN05421659_11363</name>
</gene>
<dbReference type="SUPFAM" id="SSF53850">
    <property type="entry name" value="Periplasmic binding protein-like II"/>
    <property type="match status" value="1"/>
</dbReference>
<accession>A0A1I0RA91</accession>
<evidence type="ECO:0000256" key="4">
    <source>
        <dbReference type="PIRSR" id="PIRSR004846-1"/>
    </source>
</evidence>
<name>A0A1I0RA91_9FIRM</name>
<dbReference type="InterPro" id="IPR050682">
    <property type="entry name" value="ModA/WtpA"/>
</dbReference>
<dbReference type="GO" id="GO:0030973">
    <property type="term" value="F:molybdate ion binding"/>
    <property type="evidence" value="ECO:0007669"/>
    <property type="project" value="TreeGrafter"/>
</dbReference>
<feature type="binding site" evidence="4">
    <location>
        <position position="217"/>
    </location>
    <ligand>
        <name>molybdate</name>
        <dbReference type="ChEBI" id="CHEBI:36264"/>
    </ligand>
</feature>
<evidence type="ECO:0000256" key="5">
    <source>
        <dbReference type="SAM" id="SignalP"/>
    </source>
</evidence>
<dbReference type="OrthoDB" id="9785015at2"/>
<dbReference type="Proteomes" id="UP000199701">
    <property type="component" value="Unassembled WGS sequence"/>
</dbReference>
<feature type="signal peptide" evidence="5">
    <location>
        <begin position="1"/>
        <end position="31"/>
    </location>
</feature>
<sequence length="288" mass="30211">MKNAKRRISSLLLVSLLVICSAMGLVGCSSAKDVSNTTADTTSVEASQVAKLDKATIYVFVAASLKNSMTTIQEMYSKVQPNVAIVLNPDSSGTLKTQIEEGATCDIFFSAAMKQMNDLNTEGYIESTSIAKLLENQVVLIKPKGGTTLVTSFDTITKAKNIALAGEDVPVGAYAREIFTNLGILDKVMAMEINQGANVTAVLAAVSEGSNEVGVVYATDAASVASKIDIIASAPSTSLKTPVIYPVGLVKNKSASTAQTAASKDFISYLQTDEVTSIFSGYGFSKAK</sequence>
<dbReference type="PANTHER" id="PTHR30632:SF0">
    <property type="entry name" value="SULFATE-BINDING PROTEIN"/>
    <property type="match status" value="1"/>
</dbReference>
<keyword evidence="7" id="KW-1185">Reference proteome</keyword>
<dbReference type="STRING" id="99656.SAMN05421659_11363"/>
<dbReference type="RefSeq" id="WP_092455699.1">
    <property type="nucleotide sequence ID" value="NZ_FOJI01000013.1"/>
</dbReference>
<dbReference type="PIRSF" id="PIRSF004846">
    <property type="entry name" value="ModA"/>
    <property type="match status" value="1"/>
</dbReference>
<keyword evidence="4" id="KW-0500">Molybdenum</keyword>
<evidence type="ECO:0000313" key="7">
    <source>
        <dbReference type="Proteomes" id="UP000199701"/>
    </source>
</evidence>
<dbReference type="Gene3D" id="3.40.190.10">
    <property type="entry name" value="Periplasmic binding protein-like II"/>
    <property type="match status" value="2"/>
</dbReference>
<evidence type="ECO:0000256" key="1">
    <source>
        <dbReference type="ARBA" id="ARBA00009175"/>
    </source>
</evidence>
<keyword evidence="3 5" id="KW-0732">Signal</keyword>
<dbReference type="InterPro" id="IPR005950">
    <property type="entry name" value="ModA"/>
</dbReference>
<feature type="chain" id="PRO_5011606061" evidence="5">
    <location>
        <begin position="32"/>
        <end position="288"/>
    </location>
</feature>
<organism evidence="6 7">
    <name type="scientific">[Clostridium] fimetarium</name>
    <dbReference type="NCBI Taxonomy" id="99656"/>
    <lineage>
        <taxon>Bacteria</taxon>
        <taxon>Bacillati</taxon>
        <taxon>Bacillota</taxon>
        <taxon>Clostridia</taxon>
        <taxon>Lachnospirales</taxon>
        <taxon>Lachnospiraceae</taxon>
    </lineage>
</organism>
<dbReference type="GO" id="GO:0015689">
    <property type="term" value="P:molybdate ion transport"/>
    <property type="evidence" value="ECO:0007669"/>
    <property type="project" value="InterPro"/>
</dbReference>
<protein>
    <submittedName>
        <fullName evidence="6">Molybdate transport system substrate-binding protein</fullName>
    </submittedName>
</protein>
<dbReference type="Pfam" id="PF13531">
    <property type="entry name" value="SBP_bac_11"/>
    <property type="match status" value="1"/>
</dbReference>
<feature type="binding site" evidence="4">
    <location>
        <position position="92"/>
    </location>
    <ligand>
        <name>molybdate</name>
        <dbReference type="ChEBI" id="CHEBI:36264"/>
    </ligand>
</feature>
<dbReference type="PROSITE" id="PS51257">
    <property type="entry name" value="PROKAR_LIPOPROTEIN"/>
    <property type="match status" value="1"/>
</dbReference>
<proteinExistence type="inferred from homology"/>
<evidence type="ECO:0000313" key="6">
    <source>
        <dbReference type="EMBL" id="SEW37694.1"/>
    </source>
</evidence>
<dbReference type="AlphaFoldDB" id="A0A1I0RA91"/>